<dbReference type="KEGG" id="nnu:104600854"/>
<feature type="compositionally biased region" description="Basic and acidic residues" evidence="1">
    <location>
        <begin position="366"/>
        <end position="380"/>
    </location>
</feature>
<dbReference type="SUPFAM" id="SSF46689">
    <property type="entry name" value="Homeodomain-like"/>
    <property type="match status" value="1"/>
</dbReference>
<dbReference type="PANTHER" id="PTHR46993">
    <property type="entry name" value="MYB TRANSCRIPTION FACTOR"/>
    <property type="match status" value="1"/>
</dbReference>
<name>A0A1U8AAN0_NELNU</name>
<dbReference type="InterPro" id="IPR017930">
    <property type="entry name" value="Myb_dom"/>
</dbReference>
<dbReference type="InterPro" id="IPR009057">
    <property type="entry name" value="Homeodomain-like_sf"/>
</dbReference>
<dbReference type="RefSeq" id="XP_010262300.1">
    <property type="nucleotide sequence ID" value="XM_010263998.2"/>
</dbReference>
<evidence type="ECO:0000259" key="2">
    <source>
        <dbReference type="PROSITE" id="PS50090"/>
    </source>
</evidence>
<evidence type="ECO:0000313" key="5">
    <source>
        <dbReference type="RefSeq" id="XP_010262300.1"/>
    </source>
</evidence>
<proteinExistence type="predicted"/>
<dbReference type="Proteomes" id="UP000189703">
    <property type="component" value="Unplaced"/>
</dbReference>
<evidence type="ECO:0000256" key="1">
    <source>
        <dbReference type="SAM" id="MobiDB-lite"/>
    </source>
</evidence>
<dbReference type="InParanoid" id="A0A1U8AAN0"/>
<dbReference type="OMA" id="RDNMGHQ"/>
<feature type="compositionally biased region" description="Basic and acidic residues" evidence="1">
    <location>
        <begin position="431"/>
        <end position="446"/>
    </location>
</feature>
<dbReference type="Gene3D" id="1.10.246.220">
    <property type="match status" value="1"/>
</dbReference>
<feature type="domain" description="HTH myb-type" evidence="3">
    <location>
        <begin position="467"/>
        <end position="523"/>
    </location>
</feature>
<evidence type="ECO:0000259" key="3">
    <source>
        <dbReference type="PROSITE" id="PS51294"/>
    </source>
</evidence>
<dbReference type="InterPro" id="IPR001005">
    <property type="entry name" value="SANT/Myb"/>
</dbReference>
<dbReference type="GeneID" id="104600854"/>
<dbReference type="eggNOG" id="ENOG502QSW7">
    <property type="taxonomic scope" value="Eukaryota"/>
</dbReference>
<dbReference type="AlphaFoldDB" id="A0A1U8AAN0"/>
<organism evidence="4 5">
    <name type="scientific">Nelumbo nucifera</name>
    <name type="common">Sacred lotus</name>
    <dbReference type="NCBI Taxonomy" id="4432"/>
    <lineage>
        <taxon>Eukaryota</taxon>
        <taxon>Viridiplantae</taxon>
        <taxon>Streptophyta</taxon>
        <taxon>Embryophyta</taxon>
        <taxon>Tracheophyta</taxon>
        <taxon>Spermatophyta</taxon>
        <taxon>Magnoliopsida</taxon>
        <taxon>Proteales</taxon>
        <taxon>Nelumbonaceae</taxon>
        <taxon>Nelumbo</taxon>
    </lineage>
</organism>
<reference evidence="5" key="1">
    <citation type="submission" date="2025-08" db="UniProtKB">
        <authorList>
            <consortium name="RefSeq"/>
        </authorList>
    </citation>
    <scope>IDENTIFICATION</scope>
</reference>
<feature type="compositionally biased region" description="Polar residues" evidence="1">
    <location>
        <begin position="396"/>
        <end position="416"/>
    </location>
</feature>
<feature type="region of interest" description="Disordered" evidence="1">
    <location>
        <begin position="362"/>
        <end position="416"/>
    </location>
</feature>
<dbReference type="PROSITE" id="PS50090">
    <property type="entry name" value="MYB_LIKE"/>
    <property type="match status" value="1"/>
</dbReference>
<feature type="region of interest" description="Disordered" evidence="1">
    <location>
        <begin position="430"/>
        <end position="455"/>
    </location>
</feature>
<dbReference type="OrthoDB" id="608866at2759"/>
<protein>
    <submittedName>
        <fullName evidence="5">Uncharacterized protein LOC104600854</fullName>
    </submittedName>
</protein>
<dbReference type="Pfam" id="PF00249">
    <property type="entry name" value="Myb_DNA-binding"/>
    <property type="match status" value="1"/>
</dbReference>
<dbReference type="PROSITE" id="PS51294">
    <property type="entry name" value="HTH_MYB"/>
    <property type="match status" value="1"/>
</dbReference>
<evidence type="ECO:0000313" key="4">
    <source>
        <dbReference type="Proteomes" id="UP000189703"/>
    </source>
</evidence>
<keyword evidence="4" id="KW-1185">Reference proteome</keyword>
<dbReference type="PANTHER" id="PTHR46993:SF6">
    <property type="entry name" value="MYB TRANSCRIPTION FACTOR"/>
    <property type="match status" value="1"/>
</dbReference>
<sequence length="523" mass="59344">MRIQPWVQIPKYRSWERAGNRPKPLQRSESDPFLSLFSEPPSRGTLTRIPDNYAPMDIQIARWIAEFMILQPIDDSVVNALLYVLPLSDNDLRLKKAILLRRISSEVSNGSVSERVLESLERIEELEYMEGNSILESMKEAYCAVAVDCTVRLLREGPDKRADYFDSVKRTWKVRIGEMISGKTGLVSEQFKEALAQIEAAKWSATGCQNVLNKDTRNDALRLLKIFLNEAREAMIPSFLEFAAEKMNEMGLETNDFSSVSIPDQVGLGQRAASSTLIPEGDKNSEMPINIPAEDGKKVMLHSSSIARMGVDTACNKYDCLPTPEVSKIQEALKSSTSDLQTLVKDPLLDALHIAETVLSNTARENMNHKPSEENQDKVDAAVSSHDNEGIVEVQAKNSNIGNESSSNQNMPRPSLMERNSTAHTYEWDDVQDRPEGSSSHSEKLHLPSPKKRAVSPLKKYETMKFARRRKTKRWSSLEEETLRAAVEKYGRGNWKFILNSYRDVFEERTEVDLKDKWRNMTR</sequence>
<dbReference type="FunCoup" id="A0A1U8AAN0">
    <property type="interactions" value="338"/>
</dbReference>
<dbReference type="CDD" id="cd11660">
    <property type="entry name" value="SANT_TRF"/>
    <property type="match status" value="1"/>
</dbReference>
<feature type="domain" description="Myb-like" evidence="2">
    <location>
        <begin position="467"/>
        <end position="522"/>
    </location>
</feature>
<dbReference type="SMART" id="SM00717">
    <property type="entry name" value="SANT"/>
    <property type="match status" value="1"/>
</dbReference>
<accession>A0A1U8AAN0</accession>
<gene>
    <name evidence="5" type="primary">LOC104600854</name>
</gene>